<dbReference type="InParanoid" id="A0A078B518"/>
<dbReference type="Proteomes" id="UP000039865">
    <property type="component" value="Unassembled WGS sequence"/>
</dbReference>
<dbReference type="AlphaFoldDB" id="A0A078B518"/>
<evidence type="ECO:0000313" key="2">
    <source>
        <dbReference type="EMBL" id="CDW89620.1"/>
    </source>
</evidence>
<dbReference type="EMBL" id="CCKQ01017723">
    <property type="protein sequence ID" value="CDW89620.1"/>
    <property type="molecule type" value="Genomic_DNA"/>
</dbReference>
<feature type="compositionally biased region" description="Polar residues" evidence="1">
    <location>
        <begin position="205"/>
        <end position="221"/>
    </location>
</feature>
<keyword evidence="3" id="KW-1185">Reference proteome</keyword>
<name>A0A078B518_STYLE</name>
<evidence type="ECO:0000313" key="3">
    <source>
        <dbReference type="Proteomes" id="UP000039865"/>
    </source>
</evidence>
<proteinExistence type="predicted"/>
<sequence length="270" mass="29604">MDSSAVNDPEKLIDDSDLRFKNKYEVQFLLTQTCETGIKQTMVSFDDFENPSFQDSILSLQVFSIKLNSGEICLKPIDEELKQQALLSDQISTNITFPPIKLKLQQILLTQDKTSSQKTGSSKLNSQFSSNSQQNTSRLQIQQKPIPQKQQKSQRPVFKKAAAVMNNSSTSASSTPQKQSDSPPSSNAALQNSGESINRIIHQSANANSKKTTSTMFSQNISSGSKFNNSSSSGGGGTRRGNSKLKIKQLQPAVVVKSNQKSISSFTKKN</sequence>
<gene>
    <name evidence="2" type="primary">Contig1834.g1987</name>
    <name evidence="2" type="ORF">STYLEM_18754</name>
</gene>
<protein>
    <submittedName>
        <fullName evidence="2">Uncharacterized protein</fullName>
    </submittedName>
</protein>
<feature type="compositionally biased region" description="Low complexity" evidence="1">
    <location>
        <begin position="121"/>
        <end position="151"/>
    </location>
</feature>
<feature type="compositionally biased region" description="Polar residues" evidence="1">
    <location>
        <begin position="257"/>
        <end position="270"/>
    </location>
</feature>
<evidence type="ECO:0000256" key="1">
    <source>
        <dbReference type="SAM" id="MobiDB-lite"/>
    </source>
</evidence>
<accession>A0A078B518</accession>
<feature type="compositionally biased region" description="Polar residues" evidence="1">
    <location>
        <begin position="165"/>
        <end position="191"/>
    </location>
</feature>
<organism evidence="2 3">
    <name type="scientific">Stylonychia lemnae</name>
    <name type="common">Ciliate</name>
    <dbReference type="NCBI Taxonomy" id="5949"/>
    <lineage>
        <taxon>Eukaryota</taxon>
        <taxon>Sar</taxon>
        <taxon>Alveolata</taxon>
        <taxon>Ciliophora</taxon>
        <taxon>Intramacronucleata</taxon>
        <taxon>Spirotrichea</taxon>
        <taxon>Stichotrichia</taxon>
        <taxon>Sporadotrichida</taxon>
        <taxon>Oxytrichidae</taxon>
        <taxon>Stylonychinae</taxon>
        <taxon>Stylonychia</taxon>
    </lineage>
</organism>
<feature type="compositionally biased region" description="Low complexity" evidence="1">
    <location>
        <begin position="222"/>
        <end position="232"/>
    </location>
</feature>
<reference evidence="2 3" key="1">
    <citation type="submission" date="2014-06" db="EMBL/GenBank/DDBJ databases">
        <authorList>
            <person name="Swart Estienne"/>
        </authorList>
    </citation>
    <scope>NUCLEOTIDE SEQUENCE [LARGE SCALE GENOMIC DNA]</scope>
    <source>
        <strain evidence="2 3">130c</strain>
    </source>
</reference>
<feature type="region of interest" description="Disordered" evidence="1">
    <location>
        <begin position="115"/>
        <end position="191"/>
    </location>
</feature>
<feature type="region of interest" description="Disordered" evidence="1">
    <location>
        <begin position="205"/>
        <end position="270"/>
    </location>
</feature>